<evidence type="ECO:0000313" key="3">
    <source>
        <dbReference type="Proteomes" id="UP001597459"/>
    </source>
</evidence>
<dbReference type="RefSeq" id="WP_378258548.1">
    <property type="nucleotide sequence ID" value="NZ_JBHSJV010000001.1"/>
</dbReference>
<accession>A0ABW5NCJ3</accession>
<keyword evidence="1" id="KW-0732">Signal</keyword>
<sequence length="191" mass="22443">MKIVGLTYLSALLLFLNSNAQTISNESKMLHTIFKVIDAHAHIEAPLTIIEISSGNKRINRVQTDFDGLSPWDICSKELIDHKFKIKVFGMNYKPFEKGYSIKNDTILTIKLYPSEVKFKNKREWETFIRKEFGIPFCGTGLRMDEEIETLENAEYQHCDGRIKRYDQIPKKELNQWRKIKNQKRLRNDSN</sequence>
<gene>
    <name evidence="2" type="ORF">ACFSTE_13740</name>
</gene>
<feature type="chain" id="PRO_5045812232" description="Amidohydrolase" evidence="1">
    <location>
        <begin position="21"/>
        <end position="191"/>
    </location>
</feature>
<proteinExistence type="predicted"/>
<comment type="caution">
    <text evidence="2">The sequence shown here is derived from an EMBL/GenBank/DDBJ whole genome shotgun (WGS) entry which is preliminary data.</text>
</comment>
<evidence type="ECO:0000256" key="1">
    <source>
        <dbReference type="SAM" id="SignalP"/>
    </source>
</evidence>
<protein>
    <recommendedName>
        <fullName evidence="4">Amidohydrolase</fullName>
    </recommendedName>
</protein>
<keyword evidence="3" id="KW-1185">Reference proteome</keyword>
<dbReference type="EMBL" id="JBHULX010000027">
    <property type="protein sequence ID" value="MFD2591894.1"/>
    <property type="molecule type" value="Genomic_DNA"/>
</dbReference>
<evidence type="ECO:0008006" key="4">
    <source>
        <dbReference type="Google" id="ProtNLM"/>
    </source>
</evidence>
<reference evidence="3" key="1">
    <citation type="journal article" date="2019" name="Int. J. Syst. Evol. Microbiol.">
        <title>The Global Catalogue of Microorganisms (GCM) 10K type strain sequencing project: providing services to taxonomists for standard genome sequencing and annotation.</title>
        <authorList>
            <consortium name="The Broad Institute Genomics Platform"/>
            <consortium name="The Broad Institute Genome Sequencing Center for Infectious Disease"/>
            <person name="Wu L."/>
            <person name="Ma J."/>
        </authorList>
    </citation>
    <scope>NUCLEOTIDE SEQUENCE [LARGE SCALE GENOMIC DNA]</scope>
    <source>
        <strain evidence="3">KCTC 42423</strain>
    </source>
</reference>
<feature type="signal peptide" evidence="1">
    <location>
        <begin position="1"/>
        <end position="20"/>
    </location>
</feature>
<organism evidence="2 3">
    <name type="scientific">Aquimarina hainanensis</name>
    <dbReference type="NCBI Taxonomy" id="1578017"/>
    <lineage>
        <taxon>Bacteria</taxon>
        <taxon>Pseudomonadati</taxon>
        <taxon>Bacteroidota</taxon>
        <taxon>Flavobacteriia</taxon>
        <taxon>Flavobacteriales</taxon>
        <taxon>Flavobacteriaceae</taxon>
        <taxon>Aquimarina</taxon>
    </lineage>
</organism>
<name>A0ABW5NCJ3_9FLAO</name>
<dbReference type="Proteomes" id="UP001597459">
    <property type="component" value="Unassembled WGS sequence"/>
</dbReference>
<evidence type="ECO:0000313" key="2">
    <source>
        <dbReference type="EMBL" id="MFD2591894.1"/>
    </source>
</evidence>